<dbReference type="RefSeq" id="XP_023167682.2">
    <property type="nucleotide sequence ID" value="XM_023311914.2"/>
</dbReference>
<name>A0A6J1LM26_DROHY</name>
<feature type="region of interest" description="Disordered" evidence="1">
    <location>
        <begin position="52"/>
        <end position="73"/>
    </location>
</feature>
<feature type="region of interest" description="Disordered" evidence="1">
    <location>
        <begin position="543"/>
        <end position="567"/>
    </location>
</feature>
<feature type="region of interest" description="Disordered" evidence="1">
    <location>
        <begin position="166"/>
        <end position="229"/>
    </location>
</feature>
<feature type="compositionally biased region" description="Acidic residues" evidence="1">
    <location>
        <begin position="208"/>
        <end position="226"/>
    </location>
</feature>
<gene>
    <name evidence="3" type="primary">LOC111597296</name>
</gene>
<feature type="compositionally biased region" description="Polar residues" evidence="1">
    <location>
        <begin position="118"/>
        <end position="131"/>
    </location>
</feature>
<feature type="compositionally biased region" description="Polar residues" evidence="1">
    <location>
        <begin position="52"/>
        <end position="68"/>
    </location>
</feature>
<protein>
    <submittedName>
        <fullName evidence="3">Uncharacterized protein LOC111597296</fullName>
    </submittedName>
</protein>
<sequence length="589" mass="65054">MRKNASTSRARSGSPMWCNTAEHCAQKSCFVNPTSYNVSHYPLRSIGGQSNRFAASQSTAPRLASNSPQRRRLLNSKKNVFLASTARPQAKQTKPTNRPQASYVVDMQLPIHSFEASRLNQSPRLSASMGGNKQEKKLTTTLASSGSKDMLHSSALPVIMLNAHTGRRRPVKTAPIVQKKYSSKSITSKQEATVEEQRNRAVNRPTEPEEAEDDSEAEAAAVDEIESQSQTAIEEAAHYEALKTNDLNNTLKQDRREFRSSYPTAHVNVHEEIETEVGLVASCEVTESQYISFGCDELNAEDLDLRQGSFWKPPSAYCMSSFMSPGQLGKTSCMNEAQPAGGCGCGCGCRQGQFQSPSSSKSNYSCNNCGRNRATRMQQPEQQIQPNAMYGNCCRQAPSMPMPMPYQVPLQGSLNGLTETLAQQLQRQMKQAQAHIDHIQMQLNRACAAKGMPESKCANSSGCSLQTRDPEASASLPADINETTPIETASGSAEAEASPVLALGFFAMNDEHTQQTPYFSAVALAQQQQRLYMPQQNPMPFAQQQQFLQQQQQQPPQPQLQGNQHRQPCCQQRYAKMRFMMPRCWQGGS</sequence>
<dbReference type="Proteomes" id="UP000504633">
    <property type="component" value="Unplaced"/>
</dbReference>
<dbReference type="AlphaFoldDB" id="A0A6J1LM26"/>
<dbReference type="KEGG" id="dhe:111597296"/>
<reference evidence="3" key="1">
    <citation type="submission" date="2025-08" db="UniProtKB">
        <authorList>
            <consortium name="RefSeq"/>
        </authorList>
    </citation>
    <scope>IDENTIFICATION</scope>
    <source>
        <strain evidence="3">15085-1641.00</strain>
        <tissue evidence="3">Whole body</tissue>
    </source>
</reference>
<dbReference type="GeneID" id="111597296"/>
<proteinExistence type="predicted"/>
<feature type="compositionally biased region" description="Polar residues" evidence="1">
    <location>
        <begin position="458"/>
        <end position="467"/>
    </location>
</feature>
<dbReference type="OrthoDB" id="7869830at2759"/>
<evidence type="ECO:0000256" key="1">
    <source>
        <dbReference type="SAM" id="MobiDB-lite"/>
    </source>
</evidence>
<organism evidence="2 3">
    <name type="scientific">Drosophila hydei</name>
    <name type="common">Fruit fly</name>
    <dbReference type="NCBI Taxonomy" id="7224"/>
    <lineage>
        <taxon>Eukaryota</taxon>
        <taxon>Metazoa</taxon>
        <taxon>Ecdysozoa</taxon>
        <taxon>Arthropoda</taxon>
        <taxon>Hexapoda</taxon>
        <taxon>Insecta</taxon>
        <taxon>Pterygota</taxon>
        <taxon>Neoptera</taxon>
        <taxon>Endopterygota</taxon>
        <taxon>Diptera</taxon>
        <taxon>Brachycera</taxon>
        <taxon>Muscomorpha</taxon>
        <taxon>Ephydroidea</taxon>
        <taxon>Drosophilidae</taxon>
        <taxon>Drosophila</taxon>
    </lineage>
</organism>
<evidence type="ECO:0000313" key="3">
    <source>
        <dbReference type="RefSeq" id="XP_023167682.2"/>
    </source>
</evidence>
<keyword evidence="2" id="KW-1185">Reference proteome</keyword>
<accession>A0A6J1LM26</accession>
<evidence type="ECO:0000313" key="2">
    <source>
        <dbReference type="Proteomes" id="UP000504633"/>
    </source>
</evidence>
<feature type="region of interest" description="Disordered" evidence="1">
    <location>
        <begin position="118"/>
        <end position="137"/>
    </location>
</feature>
<dbReference type="OMA" id="TTMMEAR"/>
<feature type="compositionally biased region" description="Low complexity" evidence="1">
    <location>
        <begin position="543"/>
        <end position="554"/>
    </location>
</feature>
<feature type="region of interest" description="Disordered" evidence="1">
    <location>
        <begin position="458"/>
        <end position="479"/>
    </location>
</feature>